<dbReference type="EMBL" id="RDOM01000061">
    <property type="protein sequence ID" value="MBF4273687.1"/>
    <property type="molecule type" value="Genomic_DNA"/>
</dbReference>
<evidence type="ECO:0000313" key="2">
    <source>
        <dbReference type="EMBL" id="MBF4376302.1"/>
    </source>
</evidence>
<gene>
    <name evidence="1" type="ORF">EAY07_16980</name>
    <name evidence="2" type="ORF">EAY46_25295</name>
</gene>
<organism evidence="1 3">
    <name type="scientific">Vibrio anguillarum</name>
    <name type="common">Listonella anguillarum</name>
    <dbReference type="NCBI Taxonomy" id="55601"/>
    <lineage>
        <taxon>Bacteria</taxon>
        <taxon>Pseudomonadati</taxon>
        <taxon>Pseudomonadota</taxon>
        <taxon>Gammaproteobacteria</taxon>
        <taxon>Vibrionales</taxon>
        <taxon>Vibrionaceae</taxon>
        <taxon>Vibrio</taxon>
    </lineage>
</organism>
<dbReference type="EMBL" id="RDPI01000701">
    <property type="protein sequence ID" value="MBF4376302.1"/>
    <property type="molecule type" value="Genomic_DNA"/>
</dbReference>
<dbReference type="Proteomes" id="UP000726136">
    <property type="component" value="Unassembled WGS sequence"/>
</dbReference>
<protein>
    <submittedName>
        <fullName evidence="1">Uncharacterized protein</fullName>
    </submittedName>
</protein>
<reference evidence="3 4" key="1">
    <citation type="journal article" date="2021" name="PeerJ">
        <title>Analysis of 44 Vibrio anguillarum genomes reveals high genetic diversity.</title>
        <authorList>
            <person name="Hansen M.J."/>
            <person name="Dalsgaard I."/>
        </authorList>
    </citation>
    <scope>NUCLEOTIDE SEQUENCE [LARGE SCALE GENOMIC DNA]</scope>
    <source>
        <strain evidence="2 4">040915-1/1B</strain>
        <strain evidence="1 3">17-16730-2A</strain>
    </source>
</reference>
<name>A0A8I0S190_VIBAN</name>
<dbReference type="AlphaFoldDB" id="A0A8I0S190"/>
<sequence>MGLFSTIAKAATTVASKVLSEVLNPLSITQVDGASGTTSTSYKMGAVKWMLYKSIPYVVNNADGAPIGITFMKTFTNENGQMQVDSDYIQLDFDSDKVDVSEYLSKYNTPTSMVTVAPEDLDSASSVSGALRSTLSPLKKITSSISEIKINQTFKTGTNIFCTLRKEGDLYGIDISSVAKAEHFVVNIQALYGNEVVLATYDRDDHQKEDGSGTHIFIEFPEGTDFPNDTATSLFVEVIVDPRAHAHFVKGAVRGEPK</sequence>
<proteinExistence type="predicted"/>
<evidence type="ECO:0000313" key="1">
    <source>
        <dbReference type="EMBL" id="MBF4273687.1"/>
    </source>
</evidence>
<dbReference type="RefSeq" id="WP_107489861.1">
    <property type="nucleotide sequence ID" value="NZ_CP020533.1"/>
</dbReference>
<dbReference type="Proteomes" id="UP000722957">
    <property type="component" value="Unassembled WGS sequence"/>
</dbReference>
<accession>A0A8I0S190</accession>
<keyword evidence="4" id="KW-1185">Reference proteome</keyword>
<evidence type="ECO:0000313" key="3">
    <source>
        <dbReference type="Proteomes" id="UP000722957"/>
    </source>
</evidence>
<comment type="caution">
    <text evidence="1">The sequence shown here is derived from an EMBL/GenBank/DDBJ whole genome shotgun (WGS) entry which is preliminary data.</text>
</comment>
<evidence type="ECO:0000313" key="4">
    <source>
        <dbReference type="Proteomes" id="UP000726136"/>
    </source>
</evidence>